<dbReference type="AlphaFoldDB" id="M5EJJ0"/>
<keyword evidence="2" id="KW-1185">Reference proteome</keyword>
<proteinExistence type="predicted"/>
<dbReference type="EMBL" id="CAUM01000051">
    <property type="protein sequence ID" value="CCV04874.1"/>
    <property type="molecule type" value="Genomic_DNA"/>
</dbReference>
<name>M5EJJ0_9HYPH</name>
<sequence>MHGLPFSSNSNALHGPPGAEKWHLAPVEMAWFGQSSAQICARIKDPARNGGRSLGDVALHVRNDRLVGWGWVPGRAGARLGGGNLSSDRELDGGGCAVSDTAIVHQLSDYITVQL</sequence>
<accession>M5EJJ0</accession>
<comment type="caution">
    <text evidence="1">The sequence shown here is derived from an EMBL/GenBank/DDBJ whole genome shotgun (WGS) entry which is preliminary data.</text>
</comment>
<organism evidence="1 2">
    <name type="scientific">Mesorhizobium metallidurans STM 2683</name>
    <dbReference type="NCBI Taxonomy" id="1297569"/>
    <lineage>
        <taxon>Bacteria</taxon>
        <taxon>Pseudomonadati</taxon>
        <taxon>Pseudomonadota</taxon>
        <taxon>Alphaproteobacteria</taxon>
        <taxon>Hyphomicrobiales</taxon>
        <taxon>Phyllobacteriaceae</taxon>
        <taxon>Mesorhizobium</taxon>
    </lineage>
</organism>
<gene>
    <name evidence="1" type="ORF">MESS2_1440021</name>
</gene>
<reference evidence="1 2" key="1">
    <citation type="submission" date="2013-02" db="EMBL/GenBank/DDBJ databases">
        <authorList>
            <person name="Genoscope - CEA"/>
        </authorList>
    </citation>
    <scope>NUCLEOTIDE SEQUENCE [LARGE SCALE GENOMIC DNA]</scope>
    <source>
        <strain evidence="1 2">STM 2683</strain>
    </source>
</reference>
<protein>
    <submittedName>
        <fullName evidence="1">Uncharacterized protein</fullName>
    </submittedName>
</protein>
<dbReference type="STRING" id="1297569.MESS2_1440021"/>
<evidence type="ECO:0000313" key="1">
    <source>
        <dbReference type="EMBL" id="CCV04874.1"/>
    </source>
</evidence>
<dbReference type="Proteomes" id="UP000012062">
    <property type="component" value="Unassembled WGS sequence"/>
</dbReference>
<evidence type="ECO:0000313" key="2">
    <source>
        <dbReference type="Proteomes" id="UP000012062"/>
    </source>
</evidence>